<accession>X0JEH0</accession>
<dbReference type="EMBL" id="JH658296">
    <property type="protein sequence ID" value="EXL94735.1"/>
    <property type="molecule type" value="Genomic_DNA"/>
</dbReference>
<dbReference type="GeneID" id="42037756"/>
<sequence>MPAASEPDQGYCTTNHNLIDVIGPVLEQAKGKDYRILHKMAEAIRMNFSSRGRLSLVRMAIFECSLISLIGHTDPDHLGGTISPTWLARELSGLKKLEEALRQGWSLEAEEAAFLAAFTGLLKVISERPSIIW</sequence>
<organism evidence="1">
    <name type="scientific">Fusarium odoratissimum (strain NRRL 54006)</name>
    <dbReference type="NCBI Taxonomy" id="1089451"/>
    <lineage>
        <taxon>Eukaryota</taxon>
        <taxon>Fungi</taxon>
        <taxon>Dikarya</taxon>
        <taxon>Ascomycota</taxon>
        <taxon>Pezizomycotina</taxon>
        <taxon>Sordariomycetes</taxon>
        <taxon>Hypocreomycetidae</taxon>
        <taxon>Hypocreales</taxon>
        <taxon>Nectriaceae</taxon>
        <taxon>Fusarium</taxon>
        <taxon>Fusarium oxysporum species complex</taxon>
        <taxon>Fusarium oxysporum f. sp. cubense (strain race 4)</taxon>
    </lineage>
</organism>
<reference evidence="1" key="1">
    <citation type="submission" date="2011-11" db="EMBL/GenBank/DDBJ databases">
        <title>The Genome Sequence of Fusarium oxysporum II5.</title>
        <authorList>
            <consortium name="The Broad Institute Genome Sequencing Platform"/>
            <person name="Ma L.-J."/>
            <person name="Gale L.R."/>
            <person name="Schwartz D.C."/>
            <person name="Zhou S."/>
            <person name="Corby-Kistler H."/>
            <person name="Young S.K."/>
            <person name="Zeng Q."/>
            <person name="Gargeya S."/>
            <person name="Fitzgerald M."/>
            <person name="Haas B."/>
            <person name="Abouelleil A."/>
            <person name="Alvarado L."/>
            <person name="Arachchi H.M."/>
            <person name="Berlin A."/>
            <person name="Brown A."/>
            <person name="Chapman S.B."/>
            <person name="Chen Z."/>
            <person name="Dunbar C."/>
            <person name="Freedman E."/>
            <person name="Gearin G."/>
            <person name="Goldberg J."/>
            <person name="Griggs A."/>
            <person name="Gujja S."/>
            <person name="Heiman D."/>
            <person name="Howarth C."/>
            <person name="Larson L."/>
            <person name="Lui A."/>
            <person name="MacDonald P.J.P."/>
            <person name="Montmayeur A."/>
            <person name="Murphy C."/>
            <person name="Neiman D."/>
            <person name="Pearson M."/>
            <person name="Priest M."/>
            <person name="Roberts A."/>
            <person name="Saif S."/>
            <person name="Shea T."/>
            <person name="Shenoy N."/>
            <person name="Sisk P."/>
            <person name="Stolte C."/>
            <person name="Sykes S."/>
            <person name="Wortman J."/>
            <person name="Nusbaum C."/>
            <person name="Birren B."/>
        </authorList>
    </citation>
    <scope>NUCLEOTIDE SEQUENCE [LARGE SCALE GENOMIC DNA]</scope>
    <source>
        <strain evidence="1">54006</strain>
    </source>
</reference>
<reference evidence="1" key="2">
    <citation type="submission" date="2012-05" db="EMBL/GenBank/DDBJ databases">
        <title>The Genome Annotation of Fusarium oxysporum II5.</title>
        <authorList>
            <consortium name="The Broad Institute Genomics Platform"/>
            <person name="Ma L.-J."/>
            <person name="Corby-Kistler H."/>
            <person name="Broz K."/>
            <person name="Gale L.R."/>
            <person name="Jonkers W."/>
            <person name="O'Donnell K."/>
            <person name="Ploetz R."/>
            <person name="Steinberg C."/>
            <person name="Schwartz D.C."/>
            <person name="VanEtten H."/>
            <person name="Zhou S."/>
            <person name="Young S.K."/>
            <person name="Zeng Q."/>
            <person name="Gargeya S."/>
            <person name="Fitzgerald M."/>
            <person name="Abouelleil A."/>
            <person name="Alvarado L."/>
            <person name="Chapman S.B."/>
            <person name="Gainer-Dewar J."/>
            <person name="Goldberg J."/>
            <person name="Griggs A."/>
            <person name="Gujja S."/>
            <person name="Hansen M."/>
            <person name="Howarth C."/>
            <person name="Imamovic A."/>
            <person name="Ireland A."/>
            <person name="Larimer J."/>
            <person name="McCowan C."/>
            <person name="Murphy C."/>
            <person name="Pearson M."/>
            <person name="Poon T.W."/>
            <person name="Priest M."/>
            <person name="Roberts A."/>
            <person name="Saif S."/>
            <person name="Shea T."/>
            <person name="Sykes S."/>
            <person name="Wortman J."/>
            <person name="Nusbaum C."/>
            <person name="Birren B."/>
        </authorList>
    </citation>
    <scope>NUCLEOTIDE SEQUENCE</scope>
    <source>
        <strain evidence="1">54006</strain>
    </source>
</reference>
<gene>
    <name evidence="1" type="ORF">FOIG_12581</name>
</gene>
<dbReference type="VEuPathDB" id="FungiDB:FOIG_12581"/>
<protein>
    <submittedName>
        <fullName evidence="1">Uncharacterized protein</fullName>
    </submittedName>
</protein>
<dbReference type="HOGENOM" id="CLU_146840_0_0_1"/>
<name>X0JEH0_FUSO5</name>
<dbReference type="AlphaFoldDB" id="X0JEH0"/>
<dbReference type="RefSeq" id="XP_031056825.1">
    <property type="nucleotide sequence ID" value="XM_031213494.1"/>
</dbReference>
<dbReference type="Proteomes" id="UP000030685">
    <property type="component" value="Unassembled WGS sequence"/>
</dbReference>
<proteinExistence type="predicted"/>
<evidence type="ECO:0000313" key="1">
    <source>
        <dbReference type="EMBL" id="EXL94735.1"/>
    </source>
</evidence>